<evidence type="ECO:0000256" key="16">
    <source>
        <dbReference type="RuleBase" id="RU003357"/>
    </source>
</evidence>
<evidence type="ECO:0000256" key="12">
    <source>
        <dbReference type="ARBA" id="ARBA00023170"/>
    </source>
</evidence>
<evidence type="ECO:0000256" key="18">
    <source>
        <dbReference type="SAM" id="SignalP"/>
    </source>
</evidence>
<evidence type="ECO:0000256" key="13">
    <source>
        <dbReference type="ARBA" id="ARBA00023237"/>
    </source>
</evidence>
<dbReference type="InterPro" id="IPR039426">
    <property type="entry name" value="TonB-dep_rcpt-like"/>
</dbReference>
<evidence type="ECO:0000313" key="21">
    <source>
        <dbReference type="Proteomes" id="UP000295106"/>
    </source>
</evidence>
<dbReference type="Pfam" id="PF07715">
    <property type="entry name" value="Plug"/>
    <property type="match status" value="1"/>
</dbReference>
<keyword evidence="12 20" id="KW-0675">Receptor</keyword>
<keyword evidence="9" id="KW-0406">Ion transport</keyword>
<dbReference type="InterPro" id="IPR012910">
    <property type="entry name" value="Plug_dom"/>
</dbReference>
<feature type="short sequence motif" description="TonB C-terminal box" evidence="15">
    <location>
        <begin position="800"/>
        <end position="817"/>
    </location>
</feature>
<evidence type="ECO:0000259" key="19">
    <source>
        <dbReference type="SMART" id="SM00965"/>
    </source>
</evidence>
<keyword evidence="6 14" id="KW-0812">Transmembrane</keyword>
<feature type="signal peptide" evidence="18">
    <location>
        <begin position="1"/>
        <end position="36"/>
    </location>
</feature>
<dbReference type="GO" id="GO:0009279">
    <property type="term" value="C:cell outer membrane"/>
    <property type="evidence" value="ECO:0007669"/>
    <property type="project" value="UniProtKB-SubCell"/>
</dbReference>
<evidence type="ECO:0000256" key="15">
    <source>
        <dbReference type="PROSITE-ProRule" id="PRU10144"/>
    </source>
</evidence>
<evidence type="ECO:0000256" key="4">
    <source>
        <dbReference type="ARBA" id="ARBA00022452"/>
    </source>
</evidence>
<feature type="compositionally biased region" description="Low complexity" evidence="17">
    <location>
        <begin position="150"/>
        <end position="168"/>
    </location>
</feature>
<comment type="similarity">
    <text evidence="2 14 16">Belongs to the TonB-dependent receptor family.</text>
</comment>
<evidence type="ECO:0000256" key="8">
    <source>
        <dbReference type="ARBA" id="ARBA00023004"/>
    </source>
</evidence>
<keyword evidence="10 16" id="KW-0798">TonB box</keyword>
<evidence type="ECO:0000256" key="1">
    <source>
        <dbReference type="ARBA" id="ARBA00004571"/>
    </source>
</evidence>
<dbReference type="Gene3D" id="3.55.50.30">
    <property type="match status" value="1"/>
</dbReference>
<dbReference type="CDD" id="cd01347">
    <property type="entry name" value="ligand_gated_channel"/>
    <property type="match status" value="1"/>
</dbReference>
<dbReference type="Proteomes" id="UP000295106">
    <property type="component" value="Unassembled WGS sequence"/>
</dbReference>
<keyword evidence="8" id="KW-0408">Iron</keyword>
<evidence type="ECO:0000256" key="7">
    <source>
        <dbReference type="ARBA" id="ARBA00022729"/>
    </source>
</evidence>
<keyword evidence="7 18" id="KW-0732">Signal</keyword>
<keyword evidence="13 14" id="KW-0998">Cell outer membrane</keyword>
<evidence type="ECO:0000256" key="11">
    <source>
        <dbReference type="ARBA" id="ARBA00023136"/>
    </source>
</evidence>
<comment type="caution">
    <text evidence="20">The sequence shown here is derived from an EMBL/GenBank/DDBJ whole genome shotgun (WGS) entry which is preliminary data.</text>
</comment>
<dbReference type="AlphaFoldDB" id="A0A4R2MGA3"/>
<dbReference type="GO" id="GO:0038023">
    <property type="term" value="F:signaling receptor activity"/>
    <property type="evidence" value="ECO:0007669"/>
    <property type="project" value="InterPro"/>
</dbReference>
<dbReference type="GO" id="GO:0015344">
    <property type="term" value="F:siderophore uptake transmembrane transporter activity"/>
    <property type="evidence" value="ECO:0007669"/>
    <property type="project" value="TreeGrafter"/>
</dbReference>
<dbReference type="PANTHER" id="PTHR32552">
    <property type="entry name" value="FERRICHROME IRON RECEPTOR-RELATED"/>
    <property type="match status" value="1"/>
</dbReference>
<evidence type="ECO:0000256" key="10">
    <source>
        <dbReference type="ARBA" id="ARBA00023077"/>
    </source>
</evidence>
<feature type="domain" description="Secretin/TonB short N-terminal" evidence="19">
    <location>
        <begin position="69"/>
        <end position="120"/>
    </location>
</feature>
<organism evidence="20 21">
    <name type="scientific">Rubrivivax gelatinosus</name>
    <name type="common">Rhodocyclus gelatinosus</name>
    <name type="synonym">Rhodopseudomonas gelatinosa</name>
    <dbReference type="NCBI Taxonomy" id="28068"/>
    <lineage>
        <taxon>Bacteria</taxon>
        <taxon>Pseudomonadati</taxon>
        <taxon>Pseudomonadota</taxon>
        <taxon>Betaproteobacteria</taxon>
        <taxon>Burkholderiales</taxon>
        <taxon>Sphaerotilaceae</taxon>
        <taxon>Rubrivivax</taxon>
    </lineage>
</organism>
<keyword evidence="5" id="KW-0410">Iron transport</keyword>
<dbReference type="Gene3D" id="2.170.130.10">
    <property type="entry name" value="TonB-dependent receptor, plug domain"/>
    <property type="match status" value="1"/>
</dbReference>
<accession>A0A4R2MGA3</accession>
<dbReference type="Gene3D" id="2.40.170.20">
    <property type="entry name" value="TonB-dependent receptor, beta-barrel domain"/>
    <property type="match status" value="1"/>
</dbReference>
<sequence length="817" mass="88077">MQERSSRHACVAHALRPTVLAAAACFMALAPVAARAQAGVAESSALHHYDIPAQPLGATLTRIAEESGERFSLDAQTVRGIDAPAVRGRYSAEQAAQQALAGSGLRLMRTGSGAWTVQRAGLQQGPGESEAAAASPATLPTITISGKAPGSTSEGSGAYTTGSSSSSTRLNLSAQETPQSLTVVTRQRLDDQRSNSLSDVLDTVSGITVTRDGLGAESDGFWSRGFEIQNYEIDGVPTASLLNHYAENMAMYDRVEIVRGATGLISGLGNPSATINLIRKRPTARPEASVSAEAGSWNRAGFGVDASGELGEAGALRGRIVADYRRQDAWIDRYEQRTGLLYGIVEADLDADTLLTLGFSHQRIDVDSPMRSGLPALYPDGGATRLPRSTSASPSWSYNDHEQSTAFVSLERQFANGWNGKLEYGFSRDSYDSVYTYLNGTLERDGSGTSLLPTRFKGKPRQHNLDAYLTGPFSLFGRRHELIGGLTLSRLNDDGPSYGGWQYDYASSAAGSIPDLFSYDGENAPPTFSVSGSTRNKTTNHAAYLTGRFDLAQGLKLIVGGRAIRWSRDIVSVDAAGVETPDRDDRKVFVPYVGTVYDLTPQWAAYASVTKIFNPQSYGVRDENNDTLDPMEGRGVEVGLKGRHLDGRLESSLALFDLQQDNLAVWQAEYPGSNVYKAEQNTSSKGVEAQANGELAPGWQLAAGYAYTLTEDADGHRINTVLPKHSVRVFSSYRLPGAYAGLTLGAGVNWQSKVGSAGVEQGSYALFSLLARYEFDRHWSAALNVHNLLDRRYYSYAGYYSFYGAPRNAVASLKYTF</sequence>
<evidence type="ECO:0000256" key="2">
    <source>
        <dbReference type="ARBA" id="ARBA00009810"/>
    </source>
</evidence>
<gene>
    <name evidence="20" type="ORF">EV684_104307</name>
</gene>
<dbReference type="SMART" id="SM00965">
    <property type="entry name" value="STN"/>
    <property type="match status" value="1"/>
</dbReference>
<keyword evidence="11 14" id="KW-0472">Membrane</keyword>
<dbReference type="InterPro" id="IPR000531">
    <property type="entry name" value="Beta-barrel_TonB"/>
</dbReference>
<keyword evidence="3 14" id="KW-0813">Transport</keyword>
<evidence type="ECO:0000313" key="20">
    <source>
        <dbReference type="EMBL" id="TCP03584.1"/>
    </source>
</evidence>
<feature type="chain" id="PRO_5020506407" evidence="18">
    <location>
        <begin position="37"/>
        <end position="817"/>
    </location>
</feature>
<evidence type="ECO:0000256" key="14">
    <source>
        <dbReference type="PROSITE-ProRule" id="PRU01360"/>
    </source>
</evidence>
<feature type="compositionally biased region" description="Polar residues" evidence="17">
    <location>
        <begin position="169"/>
        <end position="180"/>
    </location>
</feature>
<feature type="compositionally biased region" description="Polar residues" evidence="17">
    <location>
        <begin position="387"/>
        <end position="398"/>
    </location>
</feature>
<feature type="region of interest" description="Disordered" evidence="17">
    <location>
        <begin position="378"/>
        <end position="399"/>
    </location>
</feature>
<dbReference type="PANTHER" id="PTHR32552:SF74">
    <property type="entry name" value="HYDROXAMATE SIDEROPHORE RECEPTOR FHUE"/>
    <property type="match status" value="1"/>
</dbReference>
<dbReference type="SUPFAM" id="SSF56935">
    <property type="entry name" value="Porins"/>
    <property type="match status" value="1"/>
</dbReference>
<name>A0A4R2MGA3_RUBGE</name>
<evidence type="ECO:0000256" key="17">
    <source>
        <dbReference type="SAM" id="MobiDB-lite"/>
    </source>
</evidence>
<dbReference type="NCBIfam" id="TIGR01783">
    <property type="entry name" value="TonB-siderophor"/>
    <property type="match status" value="1"/>
</dbReference>
<dbReference type="EMBL" id="SLXD01000004">
    <property type="protein sequence ID" value="TCP03584.1"/>
    <property type="molecule type" value="Genomic_DNA"/>
</dbReference>
<protein>
    <submittedName>
        <fullName evidence="20">Outer membrane receptor for ferric coprogen and ferric-rhodotorulic acid</fullName>
    </submittedName>
</protein>
<dbReference type="InterPro" id="IPR011662">
    <property type="entry name" value="Secretin/TonB_short_N"/>
</dbReference>
<dbReference type="InterPro" id="IPR010917">
    <property type="entry name" value="TonB_rcpt_CS"/>
</dbReference>
<dbReference type="InterPro" id="IPR036942">
    <property type="entry name" value="Beta-barrel_TonB_sf"/>
</dbReference>
<evidence type="ECO:0000256" key="3">
    <source>
        <dbReference type="ARBA" id="ARBA00022448"/>
    </source>
</evidence>
<dbReference type="Pfam" id="PF00593">
    <property type="entry name" value="TonB_dep_Rec_b-barrel"/>
    <property type="match status" value="1"/>
</dbReference>
<dbReference type="InterPro" id="IPR010105">
    <property type="entry name" value="TonB_sidphr_rcpt"/>
</dbReference>
<proteinExistence type="inferred from homology"/>
<dbReference type="GO" id="GO:0015891">
    <property type="term" value="P:siderophore transport"/>
    <property type="evidence" value="ECO:0007669"/>
    <property type="project" value="InterPro"/>
</dbReference>
<dbReference type="OrthoDB" id="174652at2"/>
<keyword evidence="4 14" id="KW-1134">Transmembrane beta strand</keyword>
<feature type="region of interest" description="Disordered" evidence="17">
    <location>
        <begin position="141"/>
        <end position="180"/>
    </location>
</feature>
<dbReference type="FunFam" id="2.170.130.10:FF:000010">
    <property type="entry name" value="Ferripyoverdine receptor"/>
    <property type="match status" value="1"/>
</dbReference>
<dbReference type="InterPro" id="IPR037066">
    <property type="entry name" value="Plug_dom_sf"/>
</dbReference>
<dbReference type="GeneID" id="99685540"/>
<evidence type="ECO:0000256" key="5">
    <source>
        <dbReference type="ARBA" id="ARBA00022496"/>
    </source>
</evidence>
<evidence type="ECO:0000256" key="6">
    <source>
        <dbReference type="ARBA" id="ARBA00022692"/>
    </source>
</evidence>
<dbReference type="PROSITE" id="PS52016">
    <property type="entry name" value="TONB_DEPENDENT_REC_3"/>
    <property type="match status" value="1"/>
</dbReference>
<dbReference type="RefSeq" id="WP_132646275.1">
    <property type="nucleotide sequence ID" value="NZ_CP181386.1"/>
</dbReference>
<comment type="subcellular location">
    <subcellularLocation>
        <location evidence="1 14">Cell outer membrane</location>
        <topology evidence="1 14">Multi-pass membrane protein</topology>
    </subcellularLocation>
</comment>
<reference evidence="20 21" key="1">
    <citation type="submission" date="2019-03" db="EMBL/GenBank/DDBJ databases">
        <title>Genomic Encyclopedia of Type Strains, Phase IV (KMG-IV): sequencing the most valuable type-strain genomes for metagenomic binning, comparative biology and taxonomic classification.</title>
        <authorList>
            <person name="Goeker M."/>
        </authorList>
    </citation>
    <scope>NUCLEOTIDE SEQUENCE [LARGE SCALE GENOMIC DNA]</scope>
    <source>
        <strain evidence="20 21">DSM 1709</strain>
    </source>
</reference>
<dbReference type="PROSITE" id="PS01156">
    <property type="entry name" value="TONB_DEPENDENT_REC_2"/>
    <property type="match status" value="1"/>
</dbReference>
<evidence type="ECO:0000256" key="9">
    <source>
        <dbReference type="ARBA" id="ARBA00023065"/>
    </source>
</evidence>